<name>A0AAV4VRU4_9ARAC</name>
<dbReference type="GO" id="GO:0005737">
    <property type="term" value="C:cytoplasm"/>
    <property type="evidence" value="ECO:0007669"/>
    <property type="project" value="TreeGrafter"/>
</dbReference>
<dbReference type="PROSITE" id="PS50166">
    <property type="entry name" value="IMPORTIN_B_NT"/>
    <property type="match status" value="1"/>
</dbReference>
<evidence type="ECO:0000256" key="2">
    <source>
        <dbReference type="ARBA" id="ARBA00007991"/>
    </source>
</evidence>
<evidence type="ECO:0000256" key="3">
    <source>
        <dbReference type="ARBA" id="ARBA00011422"/>
    </source>
</evidence>
<feature type="domain" description="Importin N-terminal" evidence="9">
    <location>
        <begin position="30"/>
        <end position="96"/>
    </location>
</feature>
<dbReference type="PANTHER" id="PTHR12363">
    <property type="entry name" value="TRANSPORTIN 3 AND IMPORTIN 13"/>
    <property type="match status" value="1"/>
</dbReference>
<keyword evidence="6" id="KW-0677">Repeat</keyword>
<dbReference type="InterPro" id="IPR051345">
    <property type="entry name" value="Importin_beta-like_NTR"/>
</dbReference>
<evidence type="ECO:0000259" key="9">
    <source>
        <dbReference type="PROSITE" id="PS50166"/>
    </source>
</evidence>
<evidence type="ECO:0000256" key="4">
    <source>
        <dbReference type="ARBA" id="ARBA00016020"/>
    </source>
</evidence>
<dbReference type="Pfam" id="PF24140">
    <property type="entry name" value="TPR_TNPO3_IPO13_3rd"/>
    <property type="match status" value="1"/>
</dbReference>
<dbReference type="PANTHER" id="PTHR12363:SF33">
    <property type="entry name" value="IMPORTIN-13"/>
    <property type="match status" value="1"/>
</dbReference>
<keyword evidence="8" id="KW-0539">Nucleus</keyword>
<dbReference type="InterPro" id="IPR001494">
    <property type="entry name" value="Importin-beta_N"/>
</dbReference>
<evidence type="ECO:0000313" key="10">
    <source>
        <dbReference type="EMBL" id="GIY73052.1"/>
    </source>
</evidence>
<gene>
    <name evidence="10" type="primary">IPO13</name>
    <name evidence="10" type="ORF">CDAR_566101</name>
</gene>
<dbReference type="Pfam" id="PF08389">
    <property type="entry name" value="Xpo1"/>
    <property type="match status" value="1"/>
</dbReference>
<comment type="caution">
    <text evidence="10">The sequence shown here is derived from an EMBL/GenBank/DDBJ whole genome shotgun (WGS) entry which is preliminary data.</text>
</comment>
<evidence type="ECO:0000256" key="6">
    <source>
        <dbReference type="ARBA" id="ARBA00022737"/>
    </source>
</evidence>
<dbReference type="GO" id="GO:0005634">
    <property type="term" value="C:nucleus"/>
    <property type="evidence" value="ECO:0007669"/>
    <property type="project" value="UniProtKB-SubCell"/>
</dbReference>
<dbReference type="InterPro" id="IPR057942">
    <property type="entry name" value="TPR_TNPO3_IPO13_3rd"/>
</dbReference>
<dbReference type="EMBL" id="BPLQ01013555">
    <property type="protein sequence ID" value="GIY73052.1"/>
    <property type="molecule type" value="Genomic_DNA"/>
</dbReference>
<dbReference type="Pfam" id="PF18806">
    <property type="entry name" value="Importin_rep_3"/>
    <property type="match status" value="1"/>
</dbReference>
<dbReference type="SMART" id="SM00913">
    <property type="entry name" value="IBN_N"/>
    <property type="match status" value="1"/>
</dbReference>
<keyword evidence="5" id="KW-0813">Transport</keyword>
<dbReference type="GO" id="GO:0006606">
    <property type="term" value="P:protein import into nucleus"/>
    <property type="evidence" value="ECO:0007669"/>
    <property type="project" value="TreeGrafter"/>
</dbReference>
<evidence type="ECO:0000256" key="1">
    <source>
        <dbReference type="ARBA" id="ARBA00004123"/>
    </source>
</evidence>
<dbReference type="AlphaFoldDB" id="A0AAV4VRU4"/>
<evidence type="ECO:0000256" key="7">
    <source>
        <dbReference type="ARBA" id="ARBA00022927"/>
    </source>
</evidence>
<keyword evidence="7" id="KW-0653">Protein transport</keyword>
<protein>
    <recommendedName>
        <fullName evidence="4">Importin-13</fullName>
    </recommendedName>
</protein>
<dbReference type="InterPro" id="IPR016024">
    <property type="entry name" value="ARM-type_fold"/>
</dbReference>
<sequence length="964" mass="109377">MEEISTQFTVENVELILHCLYNDAGSQAQANTYLMNAQISPEAWTFAWQLLDPYKPSETQFFGACTLHAKVSKQWSELPADHYGPLRDSLLKVLFTYITGPKVILTRLCIAMSSYVIQTIDTFWPSAISDLISALQPQNIPNASPQQVANVLLQLLTILPEEFHTTHIAQPRSGIIKNTLCGSLELVMQLVQSVLSRTSSPADLCEICLKCYSSWAILCSEVLEHKSLLLLAFDSVYRDEISQTALETLVNIANISECTKYPSLILEMVDHISKFDDLLKRASQDCDMDKLNSIYGLIIAVAENHCQLLINTILDKPQKKDTILKLISFILQCSSTPGQYPVDEICSEQAFGFWYTLQDTIVSSSRNFETLLLIFHPIFHALLDCYLVKLRYPPENVYKQWRSDEKESFRCYRQDIGDSIMYSYNILRNAALANLLTHLEIAKTTVINNPSQWQYLEACIFAFKEISENVDIKENNLIPRFMNHLRNIPVDNLRIVSGSMEAIGAFAEWINVHPDVLSCVVPLLLMGLQNADVAVSATFALKDISRDCFSSMQPFAGQILHACMDALKGNVLKSREKVRIIATIGKVLSIMPYAYIMEYLDSLLPPIFNQLQEHLCSRDATVNSASIIVHNLHMLSMLFATLDIHYDKEGGGEESEPECSRIQANNQNMPQPVLHVLERLLTLLRTVGYNWEVKEQITEALCEALKRAVSMLSDSCKMFLQDMLNLLLHLYKNCPHHSVLDMTKQLLILFVKDDDERLSLSKYFAEICDHTIQISTKDFRESTNIIESFLQVLDQIIRRAIVFFKDETVSPSVLFHFAASALNLPEKPTVKAAAGFLAEFIMHSREVPSMLNAVNNQGEMLVMQVLKVIGGDSPRPVVEFMSDILMAFNKKYFDNLCRWLGSFPRQEGFPSPRVTQRQKEDFARTVLKERSNKRRLKEVVMEFGLVCRGIIGTEYAAQSYQSFS</sequence>
<proteinExistence type="inferred from homology"/>
<evidence type="ECO:0000256" key="8">
    <source>
        <dbReference type="ARBA" id="ARBA00023242"/>
    </source>
</evidence>
<reference evidence="10 11" key="1">
    <citation type="submission" date="2021-06" db="EMBL/GenBank/DDBJ databases">
        <title>Caerostris darwini draft genome.</title>
        <authorList>
            <person name="Kono N."/>
            <person name="Arakawa K."/>
        </authorList>
    </citation>
    <scope>NUCLEOTIDE SEQUENCE [LARGE SCALE GENOMIC DNA]</scope>
</reference>
<dbReference type="InterPro" id="IPR013598">
    <property type="entry name" value="Exportin-1/Importin-b-like"/>
</dbReference>
<dbReference type="InterPro" id="IPR040709">
    <property type="entry name" value="Importin_rep_1"/>
</dbReference>
<dbReference type="Pfam" id="PF03810">
    <property type="entry name" value="IBN_N"/>
    <property type="match status" value="1"/>
</dbReference>
<dbReference type="InterPro" id="IPR011989">
    <property type="entry name" value="ARM-like"/>
</dbReference>
<dbReference type="Pfam" id="PF24139">
    <property type="entry name" value="TPR_TNPO3_IPO13_4th"/>
    <property type="match status" value="1"/>
</dbReference>
<comment type="subunit">
    <text evidence="3">Interacts with UBC9, RAN, RBM8A, eIF-1A and PAX6.</text>
</comment>
<organism evidence="10 11">
    <name type="scientific">Caerostris darwini</name>
    <dbReference type="NCBI Taxonomy" id="1538125"/>
    <lineage>
        <taxon>Eukaryota</taxon>
        <taxon>Metazoa</taxon>
        <taxon>Ecdysozoa</taxon>
        <taxon>Arthropoda</taxon>
        <taxon>Chelicerata</taxon>
        <taxon>Arachnida</taxon>
        <taxon>Araneae</taxon>
        <taxon>Araneomorphae</taxon>
        <taxon>Entelegynae</taxon>
        <taxon>Araneoidea</taxon>
        <taxon>Araneidae</taxon>
        <taxon>Caerostris</taxon>
    </lineage>
</organism>
<keyword evidence="11" id="KW-1185">Reference proteome</keyword>
<dbReference type="Proteomes" id="UP001054837">
    <property type="component" value="Unassembled WGS sequence"/>
</dbReference>
<comment type="similarity">
    <text evidence="2">Belongs to the importin beta family.</text>
</comment>
<dbReference type="Pfam" id="PF18773">
    <property type="entry name" value="Importin_rep"/>
    <property type="match status" value="1"/>
</dbReference>
<evidence type="ECO:0000256" key="5">
    <source>
        <dbReference type="ARBA" id="ARBA00022448"/>
    </source>
</evidence>
<accession>A0AAV4VRU4</accession>
<dbReference type="Gene3D" id="1.25.10.10">
    <property type="entry name" value="Leucine-rich Repeat Variant"/>
    <property type="match status" value="1"/>
</dbReference>
<dbReference type="InterPro" id="IPR040520">
    <property type="entry name" value="Importin_rep_3"/>
</dbReference>
<evidence type="ECO:0000313" key="11">
    <source>
        <dbReference type="Proteomes" id="UP001054837"/>
    </source>
</evidence>
<dbReference type="InterPro" id="IPR058537">
    <property type="entry name" value="TPR_TNPO3_IPO13_4th"/>
</dbReference>
<dbReference type="GO" id="GO:0031267">
    <property type="term" value="F:small GTPase binding"/>
    <property type="evidence" value="ECO:0007669"/>
    <property type="project" value="InterPro"/>
</dbReference>
<dbReference type="SUPFAM" id="SSF48371">
    <property type="entry name" value="ARM repeat"/>
    <property type="match status" value="1"/>
</dbReference>
<comment type="subcellular location">
    <subcellularLocation>
        <location evidence="1">Nucleus</location>
    </subcellularLocation>
</comment>